<dbReference type="InterPro" id="IPR000719">
    <property type="entry name" value="Prot_kinase_dom"/>
</dbReference>
<dbReference type="SMART" id="SM00220">
    <property type="entry name" value="S_TKc"/>
    <property type="match status" value="1"/>
</dbReference>
<dbReference type="PANTHER" id="PTHR43289">
    <property type="entry name" value="MITOGEN-ACTIVATED PROTEIN KINASE KINASE KINASE 20-RELATED"/>
    <property type="match status" value="1"/>
</dbReference>
<feature type="transmembrane region" description="Helical" evidence="9">
    <location>
        <begin position="363"/>
        <end position="383"/>
    </location>
</feature>
<dbReference type="Proteomes" id="UP000006281">
    <property type="component" value="Chromosome"/>
</dbReference>
<organism evidence="11 12">
    <name type="scientific">Saccharothrix espanaensis (strain ATCC 51144 / DSM 44229 / JCM 9112 / NBRC 15066 / NRRL 15764)</name>
    <dbReference type="NCBI Taxonomy" id="1179773"/>
    <lineage>
        <taxon>Bacteria</taxon>
        <taxon>Bacillati</taxon>
        <taxon>Actinomycetota</taxon>
        <taxon>Actinomycetes</taxon>
        <taxon>Pseudonocardiales</taxon>
        <taxon>Pseudonocardiaceae</taxon>
        <taxon>Saccharothrix</taxon>
    </lineage>
</organism>
<evidence type="ECO:0000313" key="12">
    <source>
        <dbReference type="Proteomes" id="UP000006281"/>
    </source>
</evidence>
<keyword evidence="9" id="KW-0472">Membrane</keyword>
<dbReference type="GO" id="GO:0004674">
    <property type="term" value="F:protein serine/threonine kinase activity"/>
    <property type="evidence" value="ECO:0007669"/>
    <property type="project" value="UniProtKB-KW"/>
</dbReference>
<keyword evidence="9" id="KW-1133">Transmembrane helix</keyword>
<evidence type="ECO:0000256" key="3">
    <source>
        <dbReference type="ARBA" id="ARBA00022679"/>
    </source>
</evidence>
<sequence>MTPPEIPGFTYRREIGRGGFATVHVYYQHSTDREVAVKVLNEAGLPERVRDMFLAEAKAMAKVGSHDNIVTVYSADQSADGRLFLVMEYYSGYDLKRVADHQPLPVQRVLDVGVKIAGAVETAHRAGILHRDIKPANILVNSYNKPALTDFGIAEKQAAPTADGDVMLSVPWSAPEVVRPTGVEPGVPAEVYSLAATLWHLLTGRAPFTVPGGDNSREAQESRILRGGPPATGKAPGSLEVLLSRAMAADPAVRPRNAVEFAHGLQAVQRELGFAMTELALESEPVALREAPRPEPSDLTATRVRGPVPIFEVVPYRPIVHSGLDSAGTVYRPRQADPPRFQPPAPRSAPAPEEPDEPRRPAWPVPAAIGGVVVVAVVLGVLLGGGDDGTATTTPPLTTGHDVDAGGDNTPPGKPTVSAVRTNPATLRFSWTYSATQDSDTYVWRTPDGTLTGTAQQPTVDVAAAGPLCLEVKVVRADGKHAAAEWSPRGCGE</sequence>
<feature type="compositionally biased region" description="Basic and acidic residues" evidence="8">
    <location>
        <begin position="215"/>
        <end position="224"/>
    </location>
</feature>
<evidence type="ECO:0000256" key="8">
    <source>
        <dbReference type="SAM" id="MobiDB-lite"/>
    </source>
</evidence>
<dbReference type="STRING" id="1179773.BN6_10960"/>
<dbReference type="EMBL" id="HE804045">
    <property type="protein sequence ID" value="CCH28422.1"/>
    <property type="molecule type" value="Genomic_DNA"/>
</dbReference>
<evidence type="ECO:0000256" key="4">
    <source>
        <dbReference type="ARBA" id="ARBA00022741"/>
    </source>
</evidence>
<dbReference type="PROSITE" id="PS00108">
    <property type="entry name" value="PROTEIN_KINASE_ST"/>
    <property type="match status" value="1"/>
</dbReference>
<keyword evidence="3" id="KW-0808">Transferase</keyword>
<evidence type="ECO:0000256" key="9">
    <source>
        <dbReference type="SAM" id="Phobius"/>
    </source>
</evidence>
<dbReference type="PROSITE" id="PS00107">
    <property type="entry name" value="PROTEIN_KINASE_ATP"/>
    <property type="match status" value="1"/>
</dbReference>
<protein>
    <recommendedName>
        <fullName evidence="1">non-specific serine/threonine protein kinase</fullName>
        <ecNumber evidence="1">2.7.11.1</ecNumber>
    </recommendedName>
</protein>
<dbReference type="GO" id="GO:0005524">
    <property type="term" value="F:ATP binding"/>
    <property type="evidence" value="ECO:0007669"/>
    <property type="project" value="UniProtKB-UniRule"/>
</dbReference>
<keyword evidence="4 7" id="KW-0547">Nucleotide-binding</keyword>
<reference evidence="11 12" key="1">
    <citation type="journal article" date="2012" name="BMC Genomics">
        <title>Complete genome sequence of Saccharothrix espanaensis DSM 44229T and comparison to the other completely sequenced Pseudonocardiaceae.</title>
        <authorList>
            <person name="Strobel T."/>
            <person name="Al-Dilaimi A."/>
            <person name="Blom J."/>
            <person name="Gessner A."/>
            <person name="Kalinowski J."/>
            <person name="Luzhetska M."/>
            <person name="Puhler A."/>
            <person name="Szczepanowski R."/>
            <person name="Bechthold A."/>
            <person name="Ruckert C."/>
        </authorList>
    </citation>
    <scope>NUCLEOTIDE SEQUENCE [LARGE SCALE GENOMIC DNA]</scope>
    <source>
        <strain evidence="12">ATCC 51144 / DSM 44229 / JCM 9112 / NBRC 15066 / NRRL 15764</strain>
    </source>
</reference>
<dbReference type="HOGENOM" id="CLU_000288_129_0_11"/>
<evidence type="ECO:0000259" key="10">
    <source>
        <dbReference type="PROSITE" id="PS50011"/>
    </source>
</evidence>
<dbReference type="Gene3D" id="1.10.510.10">
    <property type="entry name" value="Transferase(Phosphotransferase) domain 1"/>
    <property type="match status" value="1"/>
</dbReference>
<keyword evidence="2" id="KW-0723">Serine/threonine-protein kinase</keyword>
<keyword evidence="6 7" id="KW-0067">ATP-binding</keyword>
<evidence type="ECO:0000256" key="6">
    <source>
        <dbReference type="ARBA" id="ARBA00022840"/>
    </source>
</evidence>
<dbReference type="eggNOG" id="COG0515">
    <property type="taxonomic scope" value="Bacteria"/>
</dbReference>
<dbReference type="CDD" id="cd14014">
    <property type="entry name" value="STKc_PknB_like"/>
    <property type="match status" value="1"/>
</dbReference>
<evidence type="ECO:0000256" key="7">
    <source>
        <dbReference type="PROSITE-ProRule" id="PRU10141"/>
    </source>
</evidence>
<accession>K0JSD6</accession>
<evidence type="ECO:0000256" key="5">
    <source>
        <dbReference type="ARBA" id="ARBA00022777"/>
    </source>
</evidence>
<evidence type="ECO:0000256" key="1">
    <source>
        <dbReference type="ARBA" id="ARBA00012513"/>
    </source>
</evidence>
<gene>
    <name evidence="11" type="ordered locus">BN6_10960</name>
</gene>
<dbReference type="InterPro" id="IPR008271">
    <property type="entry name" value="Ser/Thr_kinase_AS"/>
</dbReference>
<dbReference type="InterPro" id="IPR017441">
    <property type="entry name" value="Protein_kinase_ATP_BS"/>
</dbReference>
<dbReference type="SUPFAM" id="SSF56112">
    <property type="entry name" value="Protein kinase-like (PK-like)"/>
    <property type="match status" value="1"/>
</dbReference>
<feature type="binding site" evidence="7">
    <location>
        <position position="38"/>
    </location>
    <ligand>
        <name>ATP</name>
        <dbReference type="ChEBI" id="CHEBI:30616"/>
    </ligand>
</feature>
<proteinExistence type="predicted"/>
<dbReference type="OrthoDB" id="9762169at2"/>
<dbReference type="PANTHER" id="PTHR43289:SF6">
    <property type="entry name" value="SERINE_THREONINE-PROTEIN KINASE NEKL-3"/>
    <property type="match status" value="1"/>
</dbReference>
<dbReference type="PROSITE" id="PS50011">
    <property type="entry name" value="PROTEIN_KINASE_DOM"/>
    <property type="match status" value="1"/>
</dbReference>
<name>K0JSD6_SACES</name>
<feature type="region of interest" description="Disordered" evidence="8">
    <location>
        <begin position="210"/>
        <end position="235"/>
    </location>
</feature>
<feature type="region of interest" description="Disordered" evidence="8">
    <location>
        <begin position="388"/>
        <end position="414"/>
    </location>
</feature>
<keyword evidence="9" id="KW-0812">Transmembrane</keyword>
<feature type="domain" description="Protein kinase" evidence="10">
    <location>
        <begin position="9"/>
        <end position="266"/>
    </location>
</feature>
<feature type="region of interest" description="Disordered" evidence="8">
    <location>
        <begin position="329"/>
        <end position="363"/>
    </location>
</feature>
<keyword evidence="5" id="KW-0418">Kinase</keyword>
<dbReference type="EC" id="2.7.11.1" evidence="1"/>
<feature type="compositionally biased region" description="Low complexity" evidence="8">
    <location>
        <begin position="389"/>
        <end position="400"/>
    </location>
</feature>
<dbReference type="InterPro" id="IPR011009">
    <property type="entry name" value="Kinase-like_dom_sf"/>
</dbReference>
<dbReference type="RefSeq" id="WP_015098535.1">
    <property type="nucleotide sequence ID" value="NC_019673.1"/>
</dbReference>
<keyword evidence="12" id="KW-1185">Reference proteome</keyword>
<feature type="compositionally biased region" description="Pro residues" evidence="8">
    <location>
        <begin position="340"/>
        <end position="349"/>
    </location>
</feature>
<dbReference type="Pfam" id="PF00069">
    <property type="entry name" value="Pkinase"/>
    <property type="match status" value="1"/>
</dbReference>
<evidence type="ECO:0000256" key="2">
    <source>
        <dbReference type="ARBA" id="ARBA00022527"/>
    </source>
</evidence>
<dbReference type="AlphaFoldDB" id="K0JSD6"/>
<evidence type="ECO:0000313" key="11">
    <source>
        <dbReference type="EMBL" id="CCH28422.1"/>
    </source>
</evidence>
<dbReference type="KEGG" id="sesp:BN6_10960"/>
<dbReference type="PATRIC" id="fig|1179773.3.peg.1097"/>